<accession>A0A843V8U0</accession>
<keyword evidence="3" id="KW-1185">Reference proteome</keyword>
<evidence type="ECO:0000256" key="1">
    <source>
        <dbReference type="ARBA" id="ARBA00022679"/>
    </source>
</evidence>
<name>A0A843V8U0_COLES</name>
<dbReference type="SMR" id="A0A843V8U0"/>
<dbReference type="PANTHER" id="PTHR31896:SF64">
    <property type="entry name" value="TRICHOTHECENE 3-O-ACETYLTRANSFERASE"/>
    <property type="match status" value="1"/>
</dbReference>
<dbReference type="Proteomes" id="UP000652761">
    <property type="component" value="Unassembled WGS sequence"/>
</dbReference>
<comment type="caution">
    <text evidence="2">The sequence shown here is derived from an EMBL/GenBank/DDBJ whole genome shotgun (WGS) entry which is preliminary data.</text>
</comment>
<dbReference type="PANTHER" id="PTHR31896">
    <property type="entry name" value="FAMILY REGULATORY PROTEIN, PUTATIVE (AFU_ORTHOLOGUE AFUA_3G14730)-RELATED"/>
    <property type="match status" value="1"/>
</dbReference>
<evidence type="ECO:0000313" key="3">
    <source>
        <dbReference type="Proteomes" id="UP000652761"/>
    </source>
</evidence>
<gene>
    <name evidence="2" type="ORF">Taro_022755</name>
</gene>
<dbReference type="AlphaFoldDB" id="A0A843V8U0"/>
<dbReference type="InterPro" id="IPR023213">
    <property type="entry name" value="CAT-like_dom_sf"/>
</dbReference>
<dbReference type="Pfam" id="PF02458">
    <property type="entry name" value="Transferase"/>
    <property type="match status" value="1"/>
</dbReference>
<reference evidence="2" key="1">
    <citation type="submission" date="2017-07" db="EMBL/GenBank/DDBJ databases">
        <title>Taro Niue Genome Assembly and Annotation.</title>
        <authorList>
            <person name="Atibalentja N."/>
            <person name="Keating K."/>
            <person name="Fields C.J."/>
        </authorList>
    </citation>
    <scope>NUCLEOTIDE SEQUENCE</scope>
    <source>
        <strain evidence="2">Niue_2</strain>
        <tissue evidence="2">Leaf</tissue>
    </source>
</reference>
<dbReference type="OrthoDB" id="1862401at2759"/>
<sequence>METSVASPLPIPLPSLPPHAPITTPASAAYPPLTSTAATLVSKTVVYPSRKSAMGDLKLSVSDLPMLSCHYIQKGLLFPKPPLPVQHLLSLLRFSLSRALTFFPALAGRLVTHPDGRIFISCNDSGVPFSHYTLAAATGPAGGPVLTLPQVTVAVSTADVPAAVKNFLFDLDDTVSYEGHSRPLAAVRVTELSDGSLFIGCTVNHAVVDGTSFWNFFNSWAELCRRGALEGSEGVSRPPDFTRNFFGGSTAVIRFADGRGPAVTFDATAPLRERIFHFSREAIQELKATVNRPLSYDSDRTAEVSKPENWTGEISSFQSLCALLWRSVTRARRHKLGPDAATTLRLAVNCRLRVDPPIDPLYFGNAIQSIPTAATIGEVATRDLRWAAALVHQSVVGYSVERVSGVVSEWERAPRCFPLGNPDGGVLTVGSSPRFPMYKGNDFGWGNPVAVRSGRANKFDGKVSAFPPADGKGGVELEVCLSPDTMAALVSDPEFMGYVSHPEEQSRQA</sequence>
<keyword evidence="1" id="KW-0808">Transferase</keyword>
<dbReference type="GO" id="GO:0016740">
    <property type="term" value="F:transferase activity"/>
    <property type="evidence" value="ECO:0007669"/>
    <property type="project" value="UniProtKB-KW"/>
</dbReference>
<dbReference type="Gene3D" id="3.30.559.10">
    <property type="entry name" value="Chloramphenicol acetyltransferase-like domain"/>
    <property type="match status" value="2"/>
</dbReference>
<dbReference type="SUPFAM" id="SSF52777">
    <property type="entry name" value="CoA-dependent acyltransferases"/>
    <property type="match status" value="1"/>
</dbReference>
<dbReference type="InterPro" id="IPR051283">
    <property type="entry name" value="Sec_Metabolite_Acyltrans"/>
</dbReference>
<evidence type="ECO:0000313" key="2">
    <source>
        <dbReference type="EMBL" id="MQL90160.1"/>
    </source>
</evidence>
<proteinExistence type="predicted"/>
<organism evidence="2 3">
    <name type="scientific">Colocasia esculenta</name>
    <name type="common">Wild taro</name>
    <name type="synonym">Arum esculentum</name>
    <dbReference type="NCBI Taxonomy" id="4460"/>
    <lineage>
        <taxon>Eukaryota</taxon>
        <taxon>Viridiplantae</taxon>
        <taxon>Streptophyta</taxon>
        <taxon>Embryophyta</taxon>
        <taxon>Tracheophyta</taxon>
        <taxon>Spermatophyta</taxon>
        <taxon>Magnoliopsida</taxon>
        <taxon>Liliopsida</taxon>
        <taxon>Araceae</taxon>
        <taxon>Aroideae</taxon>
        <taxon>Colocasieae</taxon>
        <taxon>Colocasia</taxon>
    </lineage>
</organism>
<dbReference type="EMBL" id="NMUH01001216">
    <property type="protein sequence ID" value="MQL90160.1"/>
    <property type="molecule type" value="Genomic_DNA"/>
</dbReference>
<protein>
    <submittedName>
        <fullName evidence="2">Uncharacterized protein</fullName>
    </submittedName>
</protein>